<proteinExistence type="inferred from homology"/>
<keyword evidence="7 9" id="KW-0460">Magnesium</keyword>
<dbReference type="GO" id="GO:0006000">
    <property type="term" value="P:fructose metabolic process"/>
    <property type="evidence" value="ECO:0007669"/>
    <property type="project" value="TreeGrafter"/>
</dbReference>
<dbReference type="Pfam" id="PF18913">
    <property type="entry name" value="FBPase_C"/>
    <property type="match status" value="1"/>
</dbReference>
<dbReference type="AlphaFoldDB" id="A0A934QG18"/>
<dbReference type="InterPro" id="IPR033391">
    <property type="entry name" value="FBPase_N"/>
</dbReference>
<dbReference type="PIRSF" id="PIRSF500210">
    <property type="entry name" value="FBPtase"/>
    <property type="match status" value="1"/>
</dbReference>
<organism evidence="13 14">
    <name type="scientific">Rhodovibrio salinarum</name>
    <dbReference type="NCBI Taxonomy" id="1087"/>
    <lineage>
        <taxon>Bacteria</taxon>
        <taxon>Pseudomonadati</taxon>
        <taxon>Pseudomonadota</taxon>
        <taxon>Alphaproteobacteria</taxon>
        <taxon>Rhodospirillales</taxon>
        <taxon>Rhodovibrionaceae</taxon>
        <taxon>Rhodovibrio</taxon>
    </lineage>
</organism>
<evidence type="ECO:0000256" key="5">
    <source>
        <dbReference type="ARBA" id="ARBA00022723"/>
    </source>
</evidence>
<dbReference type="Proteomes" id="UP000778970">
    <property type="component" value="Unassembled WGS sequence"/>
</dbReference>
<feature type="binding site" evidence="9">
    <location>
        <position position="283"/>
    </location>
    <ligand>
        <name>Mg(2+)</name>
        <dbReference type="ChEBI" id="CHEBI:18420"/>
        <label>2</label>
    </ligand>
</feature>
<evidence type="ECO:0000256" key="3">
    <source>
        <dbReference type="ARBA" id="ARBA00010941"/>
    </source>
</evidence>
<comment type="catalytic activity">
    <reaction evidence="1 9">
        <text>beta-D-fructose 1,6-bisphosphate + H2O = beta-D-fructose 6-phosphate + phosphate</text>
        <dbReference type="Rhea" id="RHEA:11064"/>
        <dbReference type="ChEBI" id="CHEBI:15377"/>
        <dbReference type="ChEBI" id="CHEBI:32966"/>
        <dbReference type="ChEBI" id="CHEBI:43474"/>
        <dbReference type="ChEBI" id="CHEBI:57634"/>
        <dbReference type="EC" id="3.1.3.11"/>
    </reaction>
</comment>
<evidence type="ECO:0000256" key="10">
    <source>
        <dbReference type="RuleBase" id="RU000508"/>
    </source>
</evidence>
<dbReference type="PIRSF" id="PIRSF000904">
    <property type="entry name" value="FBPtase_SBPase"/>
    <property type="match status" value="1"/>
</dbReference>
<dbReference type="NCBIfam" id="NF006780">
    <property type="entry name" value="PRK09293.1-4"/>
    <property type="match status" value="1"/>
</dbReference>
<dbReference type="HAMAP" id="MF_01855">
    <property type="entry name" value="FBPase_class1"/>
    <property type="match status" value="1"/>
</dbReference>
<dbReference type="InterPro" id="IPR028343">
    <property type="entry name" value="FBPtase"/>
</dbReference>
<dbReference type="InterPro" id="IPR000146">
    <property type="entry name" value="FBPase_class-1"/>
</dbReference>
<accession>A0A934QG18</accession>
<gene>
    <name evidence="9" type="primary">fbp</name>
    <name evidence="13" type="ORF">CKO21_02865</name>
</gene>
<comment type="caution">
    <text evidence="13">The sequence shown here is derived from an EMBL/GenBank/DDBJ whole genome shotgun (WGS) entry which is preliminary data.</text>
</comment>
<dbReference type="RefSeq" id="WP_051431892.1">
    <property type="nucleotide sequence ID" value="NZ_NRRE01000011.1"/>
</dbReference>
<evidence type="ECO:0000256" key="2">
    <source>
        <dbReference type="ARBA" id="ARBA00005215"/>
    </source>
</evidence>
<evidence type="ECO:0000313" key="13">
    <source>
        <dbReference type="EMBL" id="MBK1696184.1"/>
    </source>
</evidence>
<dbReference type="GO" id="GO:0006094">
    <property type="term" value="P:gluconeogenesis"/>
    <property type="evidence" value="ECO:0007669"/>
    <property type="project" value="UniProtKB-UniRule"/>
</dbReference>
<dbReference type="SUPFAM" id="SSF56655">
    <property type="entry name" value="Carbohydrate phosphatase"/>
    <property type="match status" value="1"/>
</dbReference>
<evidence type="ECO:0000259" key="11">
    <source>
        <dbReference type="Pfam" id="PF00316"/>
    </source>
</evidence>
<evidence type="ECO:0000256" key="7">
    <source>
        <dbReference type="ARBA" id="ARBA00022842"/>
    </source>
</evidence>
<reference evidence="13" key="1">
    <citation type="submission" date="2017-08" db="EMBL/GenBank/DDBJ databases">
        <authorList>
            <person name="Imhoff J.F."/>
            <person name="Rahn T."/>
            <person name="Kuenzel S."/>
            <person name="Neulinger S.C."/>
        </authorList>
    </citation>
    <scope>NUCLEOTIDE SEQUENCE</scope>
    <source>
        <strain evidence="13">DSM 9154</strain>
    </source>
</reference>
<feature type="domain" description="Fructose-1-6-bisphosphatase class 1 C-terminal" evidence="12">
    <location>
        <begin position="201"/>
        <end position="334"/>
    </location>
</feature>
<evidence type="ECO:0000256" key="1">
    <source>
        <dbReference type="ARBA" id="ARBA00001273"/>
    </source>
</evidence>
<feature type="binding site" evidence="9">
    <location>
        <position position="119"/>
    </location>
    <ligand>
        <name>Mg(2+)</name>
        <dbReference type="ChEBI" id="CHEBI:18420"/>
        <label>1</label>
    </ligand>
</feature>
<dbReference type="InterPro" id="IPR020548">
    <property type="entry name" value="Fructose_bisphosphatase_AS"/>
</dbReference>
<dbReference type="CDD" id="cd00354">
    <property type="entry name" value="FBPase"/>
    <property type="match status" value="1"/>
</dbReference>
<keyword evidence="6 9" id="KW-0378">Hydrolase</keyword>
<name>A0A934QG18_9PROT</name>
<keyword evidence="8 9" id="KW-0119">Carbohydrate metabolism</keyword>
<dbReference type="EMBL" id="NRRE01000011">
    <property type="protein sequence ID" value="MBK1696184.1"/>
    <property type="molecule type" value="Genomic_DNA"/>
</dbReference>
<dbReference type="Gene3D" id="3.30.540.10">
    <property type="entry name" value="Fructose-1,6-Bisphosphatase, subunit A, domain 1"/>
    <property type="match status" value="1"/>
</dbReference>
<dbReference type="PANTHER" id="PTHR11556">
    <property type="entry name" value="FRUCTOSE-1,6-BISPHOSPHATASE-RELATED"/>
    <property type="match status" value="1"/>
</dbReference>
<evidence type="ECO:0000256" key="4">
    <source>
        <dbReference type="ARBA" id="ARBA00022490"/>
    </source>
</evidence>
<dbReference type="Pfam" id="PF00316">
    <property type="entry name" value="FBPase"/>
    <property type="match status" value="1"/>
</dbReference>
<feature type="binding site" evidence="9">
    <location>
        <position position="121"/>
    </location>
    <ligand>
        <name>Mg(2+)</name>
        <dbReference type="ChEBI" id="CHEBI:18420"/>
        <label>1</label>
    </ligand>
</feature>
<comment type="cofactor">
    <cofactor evidence="9">
        <name>Mg(2+)</name>
        <dbReference type="ChEBI" id="CHEBI:18420"/>
    </cofactor>
    <text evidence="9">Binds 2 magnesium ions per subunit.</text>
</comment>
<dbReference type="GO" id="GO:0042132">
    <property type="term" value="F:fructose 1,6-bisphosphate 1-phosphatase activity"/>
    <property type="evidence" value="ECO:0007669"/>
    <property type="project" value="UniProtKB-UniRule"/>
</dbReference>
<dbReference type="EC" id="3.1.3.11" evidence="9"/>
<dbReference type="GO" id="GO:0030388">
    <property type="term" value="P:fructose 1,6-bisphosphate metabolic process"/>
    <property type="evidence" value="ECO:0007669"/>
    <property type="project" value="TreeGrafter"/>
</dbReference>
<feature type="domain" description="Fructose-1-6-bisphosphatase class I N-terminal" evidence="11">
    <location>
        <begin position="39"/>
        <end position="196"/>
    </location>
</feature>
<sequence>MASEPEVTAAKTRETLNDYLARWAGQDEERTATADTLLRMCDAAAEIARQIGWGPLGGPLAEEVGGENAAGDTQKTLDVTANELLLDALREAPVAYYASEESEQIQTLDPAAPVSVAVDPLDGSSNIELNVSVGSIFSIFPTVPGGAESSLFRPGREQLAAGYFVYGPHTSLIITLGEGTDHYVLDPKTLQFRLVERGVQIPRETKEFAINASNYREWYPPIRSFVDDLLEGEQGPRGKKFNMRWVASLVAEVHRIMMRGGVFLYPNDQRRGYQNGRLRLVYEAAPMAFLVEQAGGGATDGTERILDKVPSDLHQRVPLVIGSLTKVERVAKYYTDPSFERTQSPLFAERGLFQR</sequence>
<comment type="pathway">
    <text evidence="2">Carbohydrate biosynthesis; Calvin cycle.</text>
</comment>
<keyword evidence="5 9" id="KW-0479">Metal-binding</keyword>
<feature type="binding site" evidence="9">
    <location>
        <position position="100"/>
    </location>
    <ligand>
        <name>Mg(2+)</name>
        <dbReference type="ChEBI" id="CHEBI:18420"/>
        <label>1</label>
    </ligand>
</feature>
<dbReference type="InterPro" id="IPR044015">
    <property type="entry name" value="FBPase_C_dom"/>
</dbReference>
<feature type="binding site" evidence="9">
    <location>
        <begin position="122"/>
        <end position="125"/>
    </location>
    <ligand>
        <name>substrate</name>
    </ligand>
</feature>
<evidence type="ECO:0000256" key="9">
    <source>
        <dbReference type="HAMAP-Rule" id="MF_01855"/>
    </source>
</evidence>
<dbReference type="GO" id="GO:0005829">
    <property type="term" value="C:cytosol"/>
    <property type="evidence" value="ECO:0007669"/>
    <property type="project" value="TreeGrafter"/>
</dbReference>
<feature type="binding site" evidence="9">
    <location>
        <position position="119"/>
    </location>
    <ligand>
        <name>Mg(2+)</name>
        <dbReference type="ChEBI" id="CHEBI:18420"/>
        <label>2</label>
    </ligand>
</feature>
<evidence type="ECO:0000256" key="8">
    <source>
        <dbReference type="ARBA" id="ARBA00023277"/>
    </source>
</evidence>
<dbReference type="Gene3D" id="3.40.190.80">
    <property type="match status" value="1"/>
</dbReference>
<evidence type="ECO:0000259" key="12">
    <source>
        <dbReference type="Pfam" id="PF18913"/>
    </source>
</evidence>
<feature type="binding site" evidence="9">
    <location>
        <position position="211"/>
    </location>
    <ligand>
        <name>substrate</name>
    </ligand>
</feature>
<comment type="subunit">
    <text evidence="9">Homotetramer.</text>
</comment>
<keyword evidence="4 9" id="KW-0963">Cytoplasm</keyword>
<dbReference type="FunFam" id="3.40.190.80:FF:000011">
    <property type="entry name" value="Fructose-1,6-bisphosphatase class 1"/>
    <property type="match status" value="1"/>
</dbReference>
<reference evidence="13" key="2">
    <citation type="journal article" date="2020" name="Microorganisms">
        <title>Osmotic Adaptation and Compatible Solute Biosynthesis of Phototrophic Bacteria as Revealed from Genome Analyses.</title>
        <authorList>
            <person name="Imhoff J.F."/>
            <person name="Rahn T."/>
            <person name="Kunzel S."/>
            <person name="Keller A."/>
            <person name="Neulinger S.C."/>
        </authorList>
    </citation>
    <scope>NUCLEOTIDE SEQUENCE</scope>
    <source>
        <strain evidence="13">DSM 9154</strain>
    </source>
</reference>
<dbReference type="PANTHER" id="PTHR11556:SF35">
    <property type="entry name" value="SEDOHEPTULOSE-1,7-BISPHOSPHATASE, CHLOROPLASTIC"/>
    <property type="match status" value="1"/>
</dbReference>
<feature type="binding site" evidence="9">
    <location>
        <position position="122"/>
    </location>
    <ligand>
        <name>Mg(2+)</name>
        <dbReference type="ChEBI" id="CHEBI:18420"/>
        <label>2</label>
    </ligand>
</feature>
<protein>
    <recommendedName>
        <fullName evidence="9">Fructose-1,6-bisphosphatase class 1</fullName>
        <shortName evidence="9">FBPase class 1</shortName>
        <ecNumber evidence="9">3.1.3.11</ecNumber>
    </recommendedName>
    <alternativeName>
        <fullName evidence="9">D-fructose-1,6-bisphosphate 1-phosphohydrolase class 1</fullName>
    </alternativeName>
</protein>
<comment type="caution">
    <text evidence="9">Lacks conserved residue(s) required for the propagation of feature annotation.</text>
</comment>
<dbReference type="GO" id="GO:0000287">
    <property type="term" value="F:magnesium ion binding"/>
    <property type="evidence" value="ECO:0007669"/>
    <property type="project" value="UniProtKB-UniRule"/>
</dbReference>
<comment type="similarity">
    <text evidence="3 9 10">Belongs to the FBPase class 1 family.</text>
</comment>
<dbReference type="NCBIfam" id="NF006779">
    <property type="entry name" value="PRK09293.1-3"/>
    <property type="match status" value="1"/>
</dbReference>
<dbReference type="GO" id="GO:0005986">
    <property type="term" value="P:sucrose biosynthetic process"/>
    <property type="evidence" value="ECO:0007669"/>
    <property type="project" value="TreeGrafter"/>
</dbReference>
<keyword evidence="14" id="KW-1185">Reference proteome</keyword>
<dbReference type="PRINTS" id="PR00115">
    <property type="entry name" value="F16BPHPHTASE"/>
</dbReference>
<dbReference type="PROSITE" id="PS00124">
    <property type="entry name" value="FBPASE"/>
    <property type="match status" value="1"/>
</dbReference>
<evidence type="ECO:0000313" key="14">
    <source>
        <dbReference type="Proteomes" id="UP000778970"/>
    </source>
</evidence>
<dbReference type="GO" id="GO:0006002">
    <property type="term" value="P:fructose 6-phosphate metabolic process"/>
    <property type="evidence" value="ECO:0007669"/>
    <property type="project" value="TreeGrafter"/>
</dbReference>
<comment type="subcellular location">
    <subcellularLocation>
        <location evidence="9">Cytoplasm</location>
    </subcellularLocation>
</comment>
<evidence type="ECO:0000256" key="6">
    <source>
        <dbReference type="ARBA" id="ARBA00022801"/>
    </source>
</evidence>